<protein>
    <submittedName>
        <fullName evidence="1">Uncharacterized protein</fullName>
    </submittedName>
</protein>
<dbReference type="AlphaFoldDB" id="A0A941CS65"/>
<sequence>MGLFDLFRKKKPEPVHQEAVSPAPAAPVSAPARVDFTREITPEEKELTAVVASAIAAGSYPDASFKIKNIQGIDTDKEIAAAIVSAVMAGDQPNSTFRLVSITETNKE</sequence>
<gene>
    <name evidence="1" type="ORF">KCG48_12570</name>
</gene>
<proteinExistence type="predicted"/>
<evidence type="ECO:0000313" key="1">
    <source>
        <dbReference type="EMBL" id="MBR0577149.1"/>
    </source>
</evidence>
<keyword evidence="2" id="KW-1185">Reference proteome</keyword>
<comment type="caution">
    <text evidence="1">The sequence shown here is derived from an EMBL/GenBank/DDBJ whole genome shotgun (WGS) entry which is preliminary data.</text>
</comment>
<reference evidence="1" key="1">
    <citation type="submission" date="2021-04" db="EMBL/GenBank/DDBJ databases">
        <title>Proteiniclasticum sedimins sp. nov., an obligate anaerobic bacterium isolated from anaerobic sludge.</title>
        <authorList>
            <person name="Liu J."/>
        </authorList>
    </citation>
    <scope>NUCLEOTIDE SEQUENCE</scope>
    <source>
        <strain evidence="1">BAD-10</strain>
    </source>
</reference>
<organism evidence="1 2">
    <name type="scientific">Proteiniclasticum sediminis</name>
    <dbReference type="NCBI Taxonomy" id="2804028"/>
    <lineage>
        <taxon>Bacteria</taxon>
        <taxon>Bacillati</taxon>
        <taxon>Bacillota</taxon>
        <taxon>Clostridia</taxon>
        <taxon>Eubacteriales</taxon>
        <taxon>Clostridiaceae</taxon>
        <taxon>Proteiniclasticum</taxon>
    </lineage>
</organism>
<evidence type="ECO:0000313" key="2">
    <source>
        <dbReference type="Proteomes" id="UP000675379"/>
    </source>
</evidence>
<dbReference type="Proteomes" id="UP000675379">
    <property type="component" value="Unassembled WGS sequence"/>
</dbReference>
<accession>A0A941CS65</accession>
<dbReference type="EMBL" id="JAGSCS010000021">
    <property type="protein sequence ID" value="MBR0577149.1"/>
    <property type="molecule type" value="Genomic_DNA"/>
</dbReference>
<dbReference type="RefSeq" id="WP_211802566.1">
    <property type="nucleotide sequence ID" value="NZ_JAGSCS010000021.1"/>
</dbReference>
<name>A0A941CS65_9CLOT</name>